<organism evidence="2 3">
    <name type="scientific">Zizania palustris</name>
    <name type="common">Northern wild rice</name>
    <dbReference type="NCBI Taxonomy" id="103762"/>
    <lineage>
        <taxon>Eukaryota</taxon>
        <taxon>Viridiplantae</taxon>
        <taxon>Streptophyta</taxon>
        <taxon>Embryophyta</taxon>
        <taxon>Tracheophyta</taxon>
        <taxon>Spermatophyta</taxon>
        <taxon>Magnoliopsida</taxon>
        <taxon>Liliopsida</taxon>
        <taxon>Poales</taxon>
        <taxon>Poaceae</taxon>
        <taxon>BOP clade</taxon>
        <taxon>Oryzoideae</taxon>
        <taxon>Oryzeae</taxon>
        <taxon>Zizaniinae</taxon>
        <taxon>Zizania</taxon>
    </lineage>
</organism>
<dbReference type="Proteomes" id="UP000729402">
    <property type="component" value="Unassembled WGS sequence"/>
</dbReference>
<sequence length="79" mass="8678">MNLNPGVPYFLASPSRQSSPPSPCRSSPLNRLPSPDSTTDATAVRRARLLLQWLHSDTTKKSSRLALYPFFTAAMVTSD</sequence>
<feature type="region of interest" description="Disordered" evidence="1">
    <location>
        <begin position="1"/>
        <end position="40"/>
    </location>
</feature>
<keyword evidence="3" id="KW-1185">Reference proteome</keyword>
<dbReference type="AlphaFoldDB" id="A0A8J5WHG7"/>
<reference evidence="2" key="2">
    <citation type="submission" date="2021-02" db="EMBL/GenBank/DDBJ databases">
        <authorList>
            <person name="Kimball J.A."/>
            <person name="Haas M.W."/>
            <person name="Macchietto M."/>
            <person name="Kono T."/>
            <person name="Duquette J."/>
            <person name="Shao M."/>
        </authorList>
    </citation>
    <scope>NUCLEOTIDE SEQUENCE</scope>
    <source>
        <tissue evidence="2">Fresh leaf tissue</tissue>
    </source>
</reference>
<evidence type="ECO:0000313" key="3">
    <source>
        <dbReference type="Proteomes" id="UP000729402"/>
    </source>
</evidence>
<protein>
    <submittedName>
        <fullName evidence="2">Uncharacterized protein</fullName>
    </submittedName>
</protein>
<proteinExistence type="predicted"/>
<gene>
    <name evidence="2" type="ORF">GUJ93_ZPchr0012g20287</name>
</gene>
<dbReference type="EMBL" id="JAAALK010000080">
    <property type="protein sequence ID" value="KAG8091733.1"/>
    <property type="molecule type" value="Genomic_DNA"/>
</dbReference>
<name>A0A8J5WHG7_ZIZPA</name>
<accession>A0A8J5WHG7</accession>
<comment type="caution">
    <text evidence="2">The sequence shown here is derived from an EMBL/GenBank/DDBJ whole genome shotgun (WGS) entry which is preliminary data.</text>
</comment>
<evidence type="ECO:0000256" key="1">
    <source>
        <dbReference type="SAM" id="MobiDB-lite"/>
    </source>
</evidence>
<reference evidence="2" key="1">
    <citation type="journal article" date="2021" name="bioRxiv">
        <title>Whole Genome Assembly and Annotation of Northern Wild Rice, Zizania palustris L., Supports a Whole Genome Duplication in the Zizania Genus.</title>
        <authorList>
            <person name="Haas M."/>
            <person name="Kono T."/>
            <person name="Macchietto M."/>
            <person name="Millas R."/>
            <person name="McGilp L."/>
            <person name="Shao M."/>
            <person name="Duquette J."/>
            <person name="Hirsch C.N."/>
            <person name="Kimball J."/>
        </authorList>
    </citation>
    <scope>NUCLEOTIDE SEQUENCE</scope>
    <source>
        <tissue evidence="2">Fresh leaf tissue</tissue>
    </source>
</reference>
<evidence type="ECO:0000313" key="2">
    <source>
        <dbReference type="EMBL" id="KAG8091733.1"/>
    </source>
</evidence>
<feature type="compositionally biased region" description="Low complexity" evidence="1">
    <location>
        <begin position="11"/>
        <end position="37"/>
    </location>
</feature>